<keyword evidence="1" id="KW-0472">Membrane</keyword>
<reference evidence="2 3" key="1">
    <citation type="submission" date="2019-03" db="EMBL/GenBank/DDBJ databases">
        <title>Genomic Encyclopedia of Type Strains, Phase III (KMG-III): the genomes of soil and plant-associated and newly described type strains.</title>
        <authorList>
            <person name="Whitman W."/>
        </authorList>
    </citation>
    <scope>NUCLEOTIDE SEQUENCE [LARGE SCALE GENOMIC DNA]</scope>
    <source>
        <strain evidence="2 3">CECT 8446</strain>
    </source>
</reference>
<dbReference type="EMBL" id="SNYF01000006">
    <property type="protein sequence ID" value="TDQ17021.1"/>
    <property type="molecule type" value="Genomic_DNA"/>
</dbReference>
<protein>
    <submittedName>
        <fullName evidence="2">Uncharacterized protein</fullName>
    </submittedName>
</protein>
<gene>
    <name evidence="2" type="ORF">DFQ04_1669</name>
</gene>
<accession>A0A4R6T3K7</accession>
<keyword evidence="1" id="KW-0812">Transmembrane</keyword>
<sequence length="255" mass="29627">MKRILSILKEKWPEYILEILVITIGILGAYALNSWNDQNKAKALEKEYVIRLIEDLGKDTSNFNLELKNTQIRFEESQVLYEIITAENPIIRDTANFLLSIQTIGRTNRPVIHRDTFEDLISTGNASIIRDKTIFNATSSYYGNIAEEWFDEYIDRMWKGYLPKGIDALPLASLLQVLTEEMDITYGIREIVPVKLKVSDSEFKVILDKIRNSKEFEFETKNITRSHLLHISFLQRTKVDAEKLTKDLSDYLKTL</sequence>
<name>A0A4R6T3K7_9BACT</name>
<evidence type="ECO:0000313" key="2">
    <source>
        <dbReference type="EMBL" id="TDQ17021.1"/>
    </source>
</evidence>
<evidence type="ECO:0000313" key="3">
    <source>
        <dbReference type="Proteomes" id="UP000294535"/>
    </source>
</evidence>
<comment type="caution">
    <text evidence="2">The sequence shown here is derived from an EMBL/GenBank/DDBJ whole genome shotgun (WGS) entry which is preliminary data.</text>
</comment>
<keyword evidence="3" id="KW-1185">Reference proteome</keyword>
<feature type="transmembrane region" description="Helical" evidence="1">
    <location>
        <begin position="12"/>
        <end position="32"/>
    </location>
</feature>
<keyword evidence="1" id="KW-1133">Transmembrane helix</keyword>
<evidence type="ECO:0000256" key="1">
    <source>
        <dbReference type="SAM" id="Phobius"/>
    </source>
</evidence>
<proteinExistence type="predicted"/>
<dbReference type="OrthoDB" id="821826at2"/>
<dbReference type="RefSeq" id="WP_133554663.1">
    <property type="nucleotide sequence ID" value="NZ_SNYF01000006.1"/>
</dbReference>
<organism evidence="2 3">
    <name type="scientific">Algoriphagus boseongensis</name>
    <dbReference type="NCBI Taxonomy" id="1442587"/>
    <lineage>
        <taxon>Bacteria</taxon>
        <taxon>Pseudomonadati</taxon>
        <taxon>Bacteroidota</taxon>
        <taxon>Cytophagia</taxon>
        <taxon>Cytophagales</taxon>
        <taxon>Cyclobacteriaceae</taxon>
        <taxon>Algoriphagus</taxon>
    </lineage>
</organism>
<dbReference type="Proteomes" id="UP000294535">
    <property type="component" value="Unassembled WGS sequence"/>
</dbReference>
<dbReference type="AlphaFoldDB" id="A0A4R6T3K7"/>